<gene>
    <name evidence="2" type="ORF">GCM10012282_21950</name>
</gene>
<feature type="region of interest" description="Disordered" evidence="1">
    <location>
        <begin position="1"/>
        <end position="22"/>
    </location>
</feature>
<proteinExistence type="predicted"/>
<comment type="caution">
    <text evidence="2">The sequence shown here is derived from an EMBL/GenBank/DDBJ whole genome shotgun (WGS) entry which is preliminary data.</text>
</comment>
<keyword evidence="3" id="KW-1185">Reference proteome</keyword>
<dbReference type="Proteomes" id="UP000625682">
    <property type="component" value="Unassembled WGS sequence"/>
</dbReference>
<sequence>MSQRFRPNRSGINSLMRTPETGAEVRRIAERIAESAGSDGGDFRTDSALGTRRWRAAVIGNYEKQRDAEGTRRALLRGLDGAD</sequence>
<organism evidence="2 3">
    <name type="scientific">Streptomyces lacrimifluminis</name>
    <dbReference type="NCBI Taxonomy" id="1500077"/>
    <lineage>
        <taxon>Bacteria</taxon>
        <taxon>Bacillati</taxon>
        <taxon>Actinomycetota</taxon>
        <taxon>Actinomycetes</taxon>
        <taxon>Kitasatosporales</taxon>
        <taxon>Streptomycetaceae</taxon>
        <taxon>Streptomyces</taxon>
    </lineage>
</organism>
<name>A0A917KRT0_9ACTN</name>
<evidence type="ECO:0000313" key="2">
    <source>
        <dbReference type="EMBL" id="GGJ24951.1"/>
    </source>
</evidence>
<evidence type="ECO:0000313" key="3">
    <source>
        <dbReference type="Proteomes" id="UP000625682"/>
    </source>
</evidence>
<feature type="compositionally biased region" description="Polar residues" evidence="1">
    <location>
        <begin position="1"/>
        <end position="16"/>
    </location>
</feature>
<reference evidence="2" key="1">
    <citation type="journal article" date="2014" name="Int. J. Syst. Evol. Microbiol.">
        <title>Complete genome sequence of Corynebacterium casei LMG S-19264T (=DSM 44701T), isolated from a smear-ripened cheese.</title>
        <authorList>
            <consortium name="US DOE Joint Genome Institute (JGI-PGF)"/>
            <person name="Walter F."/>
            <person name="Albersmeier A."/>
            <person name="Kalinowski J."/>
            <person name="Ruckert C."/>
        </authorList>
    </citation>
    <scope>NUCLEOTIDE SEQUENCE</scope>
    <source>
        <strain evidence="2">CGMCC 4.7272</strain>
    </source>
</reference>
<reference evidence="2" key="2">
    <citation type="submission" date="2020-09" db="EMBL/GenBank/DDBJ databases">
        <authorList>
            <person name="Sun Q."/>
            <person name="Zhou Y."/>
        </authorList>
    </citation>
    <scope>NUCLEOTIDE SEQUENCE</scope>
    <source>
        <strain evidence="2">CGMCC 4.7272</strain>
    </source>
</reference>
<accession>A0A917KRT0</accession>
<dbReference type="EMBL" id="BMMU01000005">
    <property type="protein sequence ID" value="GGJ24951.1"/>
    <property type="molecule type" value="Genomic_DNA"/>
</dbReference>
<evidence type="ECO:0000256" key="1">
    <source>
        <dbReference type="SAM" id="MobiDB-lite"/>
    </source>
</evidence>
<protein>
    <submittedName>
        <fullName evidence="2">Uncharacterized protein</fullName>
    </submittedName>
</protein>
<dbReference type="AlphaFoldDB" id="A0A917KRT0"/>